<dbReference type="CDD" id="cd20546">
    <property type="entry name" value="CYCLIN_SpCG1C_ScCTK2-like_rpt2"/>
    <property type="match status" value="1"/>
</dbReference>
<reference evidence="3" key="2">
    <citation type="submission" date="2012-11" db="EMBL/GenBank/DDBJ databases">
        <authorList>
            <person name="Kuo A."/>
            <person name="Curtis B.A."/>
            <person name="Tanifuji G."/>
            <person name="Burki F."/>
            <person name="Gruber A."/>
            <person name="Irimia M."/>
            <person name="Maruyama S."/>
            <person name="Arias M.C."/>
            <person name="Ball S.G."/>
            <person name="Gile G.H."/>
            <person name="Hirakawa Y."/>
            <person name="Hopkins J.F."/>
            <person name="Rensing S.A."/>
            <person name="Schmutz J."/>
            <person name="Symeonidi A."/>
            <person name="Elias M."/>
            <person name="Eveleigh R.J."/>
            <person name="Herman E.K."/>
            <person name="Klute M.J."/>
            <person name="Nakayama T."/>
            <person name="Obornik M."/>
            <person name="Reyes-Prieto A."/>
            <person name="Armbrust E.V."/>
            <person name="Aves S.J."/>
            <person name="Beiko R.G."/>
            <person name="Coutinho P."/>
            <person name="Dacks J.B."/>
            <person name="Durnford D.G."/>
            <person name="Fast N.M."/>
            <person name="Green B.R."/>
            <person name="Grisdale C."/>
            <person name="Hempe F."/>
            <person name="Henrissat B."/>
            <person name="Hoppner M.P."/>
            <person name="Ishida K.-I."/>
            <person name="Kim E."/>
            <person name="Koreny L."/>
            <person name="Kroth P.G."/>
            <person name="Liu Y."/>
            <person name="Malik S.-B."/>
            <person name="Maier U.G."/>
            <person name="McRose D."/>
            <person name="Mock T."/>
            <person name="Neilson J.A."/>
            <person name="Onodera N.T."/>
            <person name="Poole A.M."/>
            <person name="Pritham E.J."/>
            <person name="Richards T.A."/>
            <person name="Rocap G."/>
            <person name="Roy S.W."/>
            <person name="Sarai C."/>
            <person name="Schaack S."/>
            <person name="Shirato S."/>
            <person name="Slamovits C.H."/>
            <person name="Spencer D.F."/>
            <person name="Suzuki S."/>
            <person name="Worden A.Z."/>
            <person name="Zauner S."/>
            <person name="Barry K."/>
            <person name="Bell C."/>
            <person name="Bharti A.K."/>
            <person name="Crow J.A."/>
            <person name="Grimwood J."/>
            <person name="Kramer R."/>
            <person name="Lindquist E."/>
            <person name="Lucas S."/>
            <person name="Salamov A."/>
            <person name="McFadden G.I."/>
            <person name="Lane C.E."/>
            <person name="Keeling P.J."/>
            <person name="Gray M.W."/>
            <person name="Grigoriev I.V."/>
            <person name="Archibald J.M."/>
        </authorList>
    </citation>
    <scope>NUCLEOTIDE SEQUENCE</scope>
    <source>
        <strain evidence="3">CCMP2712</strain>
    </source>
</reference>
<keyword evidence="3" id="KW-1185">Reference proteome</keyword>
<dbReference type="EnsemblProtists" id="EKX55346">
    <property type="protein sequence ID" value="EKX55346"/>
    <property type="gene ID" value="GUITHDRAFT_99129"/>
</dbReference>
<gene>
    <name evidence="1" type="ORF">GUITHDRAFT_99129</name>
</gene>
<reference evidence="2" key="3">
    <citation type="submission" date="2015-06" db="UniProtKB">
        <authorList>
            <consortium name="EnsemblProtists"/>
        </authorList>
    </citation>
    <scope>IDENTIFICATION</scope>
</reference>
<evidence type="ECO:0000313" key="3">
    <source>
        <dbReference type="Proteomes" id="UP000011087"/>
    </source>
</evidence>
<dbReference type="RefSeq" id="XP_005842326.1">
    <property type="nucleotide sequence ID" value="XM_005842269.1"/>
</dbReference>
<dbReference type="EMBL" id="JH992965">
    <property type="protein sequence ID" value="EKX55346.1"/>
    <property type="molecule type" value="Genomic_DNA"/>
</dbReference>
<dbReference type="KEGG" id="gtt:GUITHDRAFT_99129"/>
<dbReference type="SUPFAM" id="SSF47954">
    <property type="entry name" value="Cyclin-like"/>
    <property type="match status" value="2"/>
</dbReference>
<protein>
    <recommendedName>
        <fullName evidence="4">Cyclin N-terminal domain-containing protein</fullName>
    </recommendedName>
</protein>
<organism evidence="1">
    <name type="scientific">Guillardia theta (strain CCMP2712)</name>
    <name type="common">Cryptophyte</name>
    <dbReference type="NCBI Taxonomy" id="905079"/>
    <lineage>
        <taxon>Eukaryota</taxon>
        <taxon>Cryptophyceae</taxon>
        <taxon>Pyrenomonadales</taxon>
        <taxon>Geminigeraceae</taxon>
        <taxon>Guillardia</taxon>
    </lineage>
</organism>
<dbReference type="GO" id="GO:0016538">
    <property type="term" value="F:cyclin-dependent protein serine/threonine kinase regulator activity"/>
    <property type="evidence" value="ECO:0007669"/>
    <property type="project" value="InterPro"/>
</dbReference>
<reference evidence="1 3" key="1">
    <citation type="journal article" date="2012" name="Nature">
        <title>Algal genomes reveal evolutionary mosaicism and the fate of nucleomorphs.</title>
        <authorList>
            <consortium name="DOE Joint Genome Institute"/>
            <person name="Curtis B.A."/>
            <person name="Tanifuji G."/>
            <person name="Burki F."/>
            <person name="Gruber A."/>
            <person name="Irimia M."/>
            <person name="Maruyama S."/>
            <person name="Arias M.C."/>
            <person name="Ball S.G."/>
            <person name="Gile G.H."/>
            <person name="Hirakawa Y."/>
            <person name="Hopkins J.F."/>
            <person name="Kuo A."/>
            <person name="Rensing S.A."/>
            <person name="Schmutz J."/>
            <person name="Symeonidi A."/>
            <person name="Elias M."/>
            <person name="Eveleigh R.J."/>
            <person name="Herman E.K."/>
            <person name="Klute M.J."/>
            <person name="Nakayama T."/>
            <person name="Obornik M."/>
            <person name="Reyes-Prieto A."/>
            <person name="Armbrust E.V."/>
            <person name="Aves S.J."/>
            <person name="Beiko R.G."/>
            <person name="Coutinho P."/>
            <person name="Dacks J.B."/>
            <person name="Durnford D.G."/>
            <person name="Fast N.M."/>
            <person name="Green B.R."/>
            <person name="Grisdale C.J."/>
            <person name="Hempel F."/>
            <person name="Henrissat B."/>
            <person name="Hoppner M.P."/>
            <person name="Ishida K."/>
            <person name="Kim E."/>
            <person name="Koreny L."/>
            <person name="Kroth P.G."/>
            <person name="Liu Y."/>
            <person name="Malik S.B."/>
            <person name="Maier U.G."/>
            <person name="McRose D."/>
            <person name="Mock T."/>
            <person name="Neilson J.A."/>
            <person name="Onodera N.T."/>
            <person name="Poole A.M."/>
            <person name="Pritham E.J."/>
            <person name="Richards T.A."/>
            <person name="Rocap G."/>
            <person name="Roy S.W."/>
            <person name="Sarai C."/>
            <person name="Schaack S."/>
            <person name="Shirato S."/>
            <person name="Slamovits C.H."/>
            <person name="Spencer D.F."/>
            <person name="Suzuki S."/>
            <person name="Worden A.Z."/>
            <person name="Zauner S."/>
            <person name="Barry K."/>
            <person name="Bell C."/>
            <person name="Bharti A.K."/>
            <person name="Crow J.A."/>
            <person name="Grimwood J."/>
            <person name="Kramer R."/>
            <person name="Lindquist E."/>
            <person name="Lucas S."/>
            <person name="Salamov A."/>
            <person name="McFadden G.I."/>
            <person name="Lane C.E."/>
            <person name="Keeling P.J."/>
            <person name="Gray M.W."/>
            <person name="Grigoriev I.V."/>
            <person name="Archibald J.M."/>
        </authorList>
    </citation>
    <scope>NUCLEOTIDE SEQUENCE</scope>
    <source>
        <strain evidence="1 3">CCMP2712</strain>
    </source>
</reference>
<evidence type="ECO:0000313" key="1">
    <source>
        <dbReference type="EMBL" id="EKX55346.1"/>
    </source>
</evidence>
<evidence type="ECO:0000313" key="2">
    <source>
        <dbReference type="EnsemblProtists" id="EKX55346"/>
    </source>
</evidence>
<dbReference type="AlphaFoldDB" id="L1K3H2"/>
<dbReference type="InterPro" id="IPR043198">
    <property type="entry name" value="Cyclin/Ssn8"/>
</dbReference>
<accession>L1K3H2</accession>
<dbReference type="STRING" id="905079.L1K3H2"/>
<dbReference type="PANTHER" id="PTHR10026">
    <property type="entry name" value="CYCLIN"/>
    <property type="match status" value="1"/>
</dbReference>
<dbReference type="GO" id="GO:0006357">
    <property type="term" value="P:regulation of transcription by RNA polymerase II"/>
    <property type="evidence" value="ECO:0007669"/>
    <property type="project" value="InterPro"/>
</dbReference>
<proteinExistence type="predicted"/>
<dbReference type="InterPro" id="IPR036915">
    <property type="entry name" value="Cyclin-like_sf"/>
</dbReference>
<name>L1K3H2_GUITC</name>
<dbReference type="GeneID" id="17311900"/>
<evidence type="ECO:0008006" key="4">
    <source>
        <dbReference type="Google" id="ProtNLM"/>
    </source>
</evidence>
<dbReference type="eggNOG" id="KOG0834">
    <property type="taxonomic scope" value="Eukaryota"/>
</dbReference>
<dbReference type="PaxDb" id="55529-EKX55346"/>
<dbReference type="OrthoDB" id="79090at2759"/>
<sequence>MGERSHPPFSSEPKVQALRFSSDAPVSSCELSAGESNSMRCRSDAARDLEMPMTATCACLTLFHAYMSASAKHQEMASQDHLKLLKPVECAVENWRLECAACVLIASKANEVSRKEAKTLEIDESFWKIRDGVIAYEQHILRNIGFNVKPTLPFPFLLNYLKALSAPQPVARTAYAILIETFDLPLCLKHESHVIAAVCIHLACLIHGFNPPTGKSADGSVIRWNHVISVTSGTLEEVGLVVLGYLESLAALHQQYPVVRDNKLGNHLSNST</sequence>
<dbReference type="HOGENOM" id="CLU_1024665_0_0_1"/>
<dbReference type="Proteomes" id="UP000011087">
    <property type="component" value="Unassembled WGS sequence"/>
</dbReference>
<dbReference type="Gene3D" id="1.10.472.10">
    <property type="entry name" value="Cyclin-like"/>
    <property type="match status" value="2"/>
</dbReference>